<dbReference type="RefSeq" id="WP_344513877.1">
    <property type="nucleotide sequence ID" value="NZ_BAAAQD010000041.1"/>
</dbReference>
<evidence type="ECO:0000313" key="2">
    <source>
        <dbReference type="EMBL" id="GAA1569242.1"/>
    </source>
</evidence>
<organism evidence="2 3">
    <name type="scientific">Dactylosporangium maewongense</name>
    <dbReference type="NCBI Taxonomy" id="634393"/>
    <lineage>
        <taxon>Bacteria</taxon>
        <taxon>Bacillati</taxon>
        <taxon>Actinomycetota</taxon>
        <taxon>Actinomycetes</taxon>
        <taxon>Micromonosporales</taxon>
        <taxon>Micromonosporaceae</taxon>
        <taxon>Dactylosporangium</taxon>
    </lineage>
</organism>
<reference evidence="3" key="1">
    <citation type="journal article" date="2019" name="Int. J. Syst. Evol. Microbiol.">
        <title>The Global Catalogue of Microorganisms (GCM) 10K type strain sequencing project: providing services to taxonomists for standard genome sequencing and annotation.</title>
        <authorList>
            <consortium name="The Broad Institute Genomics Platform"/>
            <consortium name="The Broad Institute Genome Sequencing Center for Infectious Disease"/>
            <person name="Wu L."/>
            <person name="Ma J."/>
        </authorList>
    </citation>
    <scope>NUCLEOTIDE SEQUENCE [LARGE SCALE GENOMIC DNA]</scope>
    <source>
        <strain evidence="3">JCM 15933</strain>
    </source>
</reference>
<comment type="caution">
    <text evidence="2">The sequence shown here is derived from an EMBL/GenBank/DDBJ whole genome shotgun (WGS) entry which is preliminary data.</text>
</comment>
<sequence length="494" mass="51454">MPSRAWASAERHCWAAPAETGGDWEAKSLSRTADGVPYLSTKEFSPNLLGWIPIPGWVRDLADSFADFATQRTDARPCGGPAAPGWSSVDKRTTLVHLCSIANADRAEIQVQSNRRFYQWVNVPAGADYVWVEDQPDLLRRAIAKVTGHDIGGNVLLAGNGRFTAGYKQPAQTAKKDFNAYIDAWSAGLSVGISVLGLDPRTKVSSAALIVAKCVTQLSPFPSADGAKAFLGCFVTQALKNLENPDVALSAAKDLFGEAAYAKEAEEGLKQAKDRLRYLGRFLKVVGIITSTFPQLPDLFSSWGKDQPGRFTLELKGKPATPAPPPPGNGGNPPSPAPQQPHAVTPYDNYGAANAGRAMCRGNPGNSRSMPGGTVSQTFVVPAGVSAIDHVLVQIDPDGTVTSHLKVSVNGGLAATADATAAGDTHFSFGAVGVSAGQTVTLSLAFTATSGKIITLYTAGAPGGTFTASNSCPDGAPSVSTSATGLRAVVSGWS</sequence>
<accession>A0ABP4NWB8</accession>
<evidence type="ECO:0000313" key="3">
    <source>
        <dbReference type="Proteomes" id="UP001501470"/>
    </source>
</evidence>
<protein>
    <submittedName>
        <fullName evidence="2">Uncharacterized protein</fullName>
    </submittedName>
</protein>
<dbReference type="Proteomes" id="UP001501470">
    <property type="component" value="Unassembled WGS sequence"/>
</dbReference>
<evidence type="ECO:0000256" key="1">
    <source>
        <dbReference type="SAM" id="MobiDB-lite"/>
    </source>
</evidence>
<proteinExistence type="predicted"/>
<feature type="compositionally biased region" description="Pro residues" evidence="1">
    <location>
        <begin position="321"/>
        <end position="339"/>
    </location>
</feature>
<feature type="region of interest" description="Disordered" evidence="1">
    <location>
        <begin position="311"/>
        <end position="348"/>
    </location>
</feature>
<keyword evidence="3" id="KW-1185">Reference proteome</keyword>
<name>A0ABP4NWB8_9ACTN</name>
<dbReference type="EMBL" id="BAAAQD010000041">
    <property type="protein sequence ID" value="GAA1569242.1"/>
    <property type="molecule type" value="Genomic_DNA"/>
</dbReference>
<gene>
    <name evidence="2" type="ORF">GCM10009827_108790</name>
</gene>